<keyword evidence="2" id="KW-0677">Repeat</keyword>
<feature type="domain" description="Novel STAND NTPase 1" evidence="4">
    <location>
        <begin position="136"/>
        <end position="536"/>
    </location>
</feature>
<evidence type="ECO:0000256" key="2">
    <source>
        <dbReference type="ARBA" id="ARBA00022737"/>
    </source>
</evidence>
<feature type="repeat" description="WD" evidence="3">
    <location>
        <begin position="1117"/>
        <end position="1140"/>
    </location>
</feature>
<gene>
    <name evidence="5" type="ORF">GCM10023094_02070</name>
</gene>
<proteinExistence type="predicted"/>
<feature type="repeat" description="WD" evidence="3">
    <location>
        <begin position="1245"/>
        <end position="1286"/>
    </location>
</feature>
<dbReference type="InterPro" id="IPR049052">
    <property type="entry name" value="nSTAND1"/>
</dbReference>
<dbReference type="PROSITE" id="PS00678">
    <property type="entry name" value="WD_REPEATS_1"/>
    <property type="match status" value="5"/>
</dbReference>
<dbReference type="InterPro" id="IPR019775">
    <property type="entry name" value="WD40_repeat_CS"/>
</dbReference>
<dbReference type="EMBL" id="BAABFB010000007">
    <property type="protein sequence ID" value="GAA4471410.1"/>
    <property type="molecule type" value="Genomic_DNA"/>
</dbReference>
<dbReference type="Gene3D" id="2.130.10.10">
    <property type="entry name" value="YVTN repeat-like/Quinoprotein amine dehydrogenase"/>
    <property type="match status" value="4"/>
</dbReference>
<dbReference type="InterPro" id="IPR015943">
    <property type="entry name" value="WD40/YVTN_repeat-like_dom_sf"/>
</dbReference>
<protein>
    <recommendedName>
        <fullName evidence="4">Novel STAND NTPase 1 domain-containing protein</fullName>
    </recommendedName>
</protein>
<feature type="repeat" description="WD" evidence="3">
    <location>
        <begin position="1209"/>
        <end position="1231"/>
    </location>
</feature>
<feature type="repeat" description="WD" evidence="3">
    <location>
        <begin position="836"/>
        <end position="871"/>
    </location>
</feature>
<feature type="repeat" description="WD" evidence="3">
    <location>
        <begin position="975"/>
        <end position="1008"/>
    </location>
</feature>
<dbReference type="SUPFAM" id="SSF52540">
    <property type="entry name" value="P-loop containing nucleoside triphosphate hydrolases"/>
    <property type="match status" value="1"/>
</dbReference>
<dbReference type="SUPFAM" id="SSF50978">
    <property type="entry name" value="WD40 repeat-like"/>
    <property type="match status" value="1"/>
</dbReference>
<dbReference type="PANTHER" id="PTHR19879:SF9">
    <property type="entry name" value="TRANSCRIPTION INITIATION FACTOR TFIID SUBUNIT 5"/>
    <property type="match status" value="1"/>
</dbReference>
<dbReference type="PROSITE" id="PS50082">
    <property type="entry name" value="WD_REPEATS_2"/>
    <property type="match status" value="12"/>
</dbReference>
<feature type="repeat" description="WD" evidence="3">
    <location>
        <begin position="889"/>
        <end position="923"/>
    </location>
</feature>
<dbReference type="PRINTS" id="PR00320">
    <property type="entry name" value="GPROTEINBRPT"/>
</dbReference>
<dbReference type="InterPro" id="IPR020472">
    <property type="entry name" value="WD40_PAC1"/>
</dbReference>
<evidence type="ECO:0000256" key="1">
    <source>
        <dbReference type="ARBA" id="ARBA00022574"/>
    </source>
</evidence>
<feature type="repeat" description="WD" evidence="3">
    <location>
        <begin position="1024"/>
        <end position="1054"/>
    </location>
</feature>
<dbReference type="Pfam" id="PF20703">
    <property type="entry name" value="nSTAND1"/>
    <property type="match status" value="1"/>
</dbReference>
<dbReference type="InterPro" id="IPR001680">
    <property type="entry name" value="WD40_rpt"/>
</dbReference>
<comment type="caution">
    <text evidence="5">The sequence shown here is derived from an EMBL/GenBank/DDBJ whole genome shotgun (WGS) entry which is preliminary data.</text>
</comment>
<evidence type="ECO:0000259" key="4">
    <source>
        <dbReference type="Pfam" id="PF20703"/>
    </source>
</evidence>
<evidence type="ECO:0000313" key="6">
    <source>
        <dbReference type="Proteomes" id="UP001501183"/>
    </source>
</evidence>
<organism evidence="5 6">
    <name type="scientific">Rhodococcus olei</name>
    <dbReference type="NCBI Taxonomy" id="2161675"/>
    <lineage>
        <taxon>Bacteria</taxon>
        <taxon>Bacillati</taxon>
        <taxon>Actinomycetota</taxon>
        <taxon>Actinomycetes</taxon>
        <taxon>Mycobacteriales</taxon>
        <taxon>Nocardiaceae</taxon>
        <taxon>Rhodococcus</taxon>
    </lineage>
</organism>
<dbReference type="InterPro" id="IPR036322">
    <property type="entry name" value="WD40_repeat_dom_sf"/>
</dbReference>
<dbReference type="PROSITE" id="PS50294">
    <property type="entry name" value="WD_REPEATS_REGION"/>
    <property type="match status" value="6"/>
</dbReference>
<dbReference type="InterPro" id="IPR027417">
    <property type="entry name" value="P-loop_NTPase"/>
</dbReference>
<dbReference type="SUPFAM" id="SSF50998">
    <property type="entry name" value="Quinoprotein alcohol dehydrogenase-like"/>
    <property type="match status" value="1"/>
</dbReference>
<feature type="repeat" description="WD" evidence="3">
    <location>
        <begin position="1153"/>
        <end position="1194"/>
    </location>
</feature>
<dbReference type="InterPro" id="IPR011047">
    <property type="entry name" value="Quinoprotein_ADH-like_sf"/>
</dbReference>
<keyword evidence="1 3" id="KW-0853">WD repeat</keyword>
<dbReference type="Proteomes" id="UP001501183">
    <property type="component" value="Unassembled WGS sequence"/>
</dbReference>
<dbReference type="CDD" id="cd00200">
    <property type="entry name" value="WD40"/>
    <property type="match status" value="2"/>
</dbReference>
<feature type="repeat" description="WD" evidence="3">
    <location>
        <begin position="928"/>
        <end position="969"/>
    </location>
</feature>
<feature type="repeat" description="WD" evidence="3">
    <location>
        <begin position="777"/>
        <end position="809"/>
    </location>
</feature>
<feature type="repeat" description="WD" evidence="3">
    <location>
        <begin position="685"/>
        <end position="726"/>
    </location>
</feature>
<keyword evidence="6" id="KW-1185">Reference proteome</keyword>
<dbReference type="Pfam" id="PF00400">
    <property type="entry name" value="WD40"/>
    <property type="match status" value="12"/>
</dbReference>
<dbReference type="SMART" id="SM00320">
    <property type="entry name" value="WD40"/>
    <property type="match status" value="14"/>
</dbReference>
<reference evidence="6" key="1">
    <citation type="journal article" date="2019" name="Int. J. Syst. Evol. Microbiol.">
        <title>The Global Catalogue of Microorganisms (GCM) 10K type strain sequencing project: providing services to taxonomists for standard genome sequencing and annotation.</title>
        <authorList>
            <consortium name="The Broad Institute Genomics Platform"/>
            <consortium name="The Broad Institute Genome Sequencing Center for Infectious Disease"/>
            <person name="Wu L."/>
            <person name="Ma J."/>
        </authorList>
    </citation>
    <scope>NUCLEOTIDE SEQUENCE [LARGE SCALE GENOMIC DNA]</scope>
    <source>
        <strain evidence="6">JCM 32206</strain>
    </source>
</reference>
<sequence length="1360" mass="143575">MDGGMNDEPDARLHFADQLRLLFATAGGPPLKTVVSEAGALARAIGADKPVSVQRLSDWRSGKRVPATFDTVRPVLVVLIRSAQSLHGSQPPSPGLYSLKQWHGWWHSARDGGGPARGRAESDKPAVAAPLTGVRPYRGLEPYRAEDARLFFGRTESLERLVGVVTAAQGRGMTIVTGASGVGKSSLVQAGLVAELLRSESGAEEPTGTSIVLTPGPDPLRALADAVPEIGELAPNADRESVRRAVRAAAERLGTAQLVIIVDQIEELFTQCDDPVNRDRFLRILDHAASTVGPDETPDSAPTVIATMRSDFYAQALAHPVLADALELRSRAVSPLTREEMVEVITRPAQLIGVKLEAGLVDLILHDLGVLTSDDGSSTVLPLLSHLLDGMWERRRGGQMTVAGYRATGGVRGSVAATAEDTWEGLDDRGKVLARSIMVHLVYVTQTGADVKIRRTVPQLLAFAGDDPAVARQVVDQFIAARVLVADADSVELIHDAVIEAWPRLKTWIQEDRSYSALRQQIEEDAGRWEESARDKSLLYQRGRLDMVAEYDAPRAAAEGYAGPDRGTARVATTLTPSATEFLAASTLHVRRNTWVQRVVMAALVVSTVVALVAVQMAWSGKNRAEADRSAAQFRQVVALADSLRTTDPTTAARLSLAAWQMRPGSDTAYAGLIATESTPIGRSLDGHTGPVYGVAITADGTMMASASDDRTVRLWNLRDRTAPRPVGPPLTGSSKYMASVSFAPTGRVLAAGAGDGTVYLWDVSDPAAPRLLADGARAGTKAVHNIRFSPDGRTLAAPNDDGTVTLFDTSAAVASDPDTGAVLPPAPGPYPTTILQAHPAGVRTVSFRGDSAVMATSSDDRSVRLWDMSNRAAPVPLPPVPAEFGDVVHSVAFAPDGRTLAASSDDGVIRIFDTSDVTAVRQIGAPVQAHTGAIWTIAFAADGATLASASWDGTVKRWTVERDRGALRELRPALTGNGGGVPALALSSDGGTVVTGGQDSKVRVWTLPRTALPVSEAALTLPSISRDGSLMATGGYDSVIRLWQVDRAGRPRVAGETALPRPFGGAHMVALSPDGTMMATAPTTGGQVQVWDVHDPVHPRPLGPPITTATRFTWELAFSPDSRTLAIGDDDTSMRLWNLADPERPVPWGPRLDGPSNLVRTAAFSPDGTSLVAVDADGGVFAWSVADPARPESLTVDGSDSGSGNNGVSFDPAGTAMAVGTDDQTVRVWNRAEDGAMSVREPELRGHSGTVYSVSFDSTGRYVVSGSDDGTVRLWDVADPGAMREVGGPLVTGGSGRWQVAFVPGTETVMAADGDGVLRAWRLDVDSIIDRICGGSAGLTEQQESDFELSGSARGECSG</sequence>
<dbReference type="PANTHER" id="PTHR19879">
    <property type="entry name" value="TRANSCRIPTION INITIATION FACTOR TFIID"/>
    <property type="match status" value="1"/>
</dbReference>
<accession>A0ABP8NU24</accession>
<name>A0ABP8NU24_9NOCA</name>
<dbReference type="Gene3D" id="3.40.50.300">
    <property type="entry name" value="P-loop containing nucleotide triphosphate hydrolases"/>
    <property type="match status" value="1"/>
</dbReference>
<evidence type="ECO:0000256" key="3">
    <source>
        <dbReference type="PROSITE-ProRule" id="PRU00221"/>
    </source>
</evidence>
<evidence type="ECO:0000313" key="5">
    <source>
        <dbReference type="EMBL" id="GAA4471410.1"/>
    </source>
</evidence>
<feature type="repeat" description="WD" evidence="3">
    <location>
        <begin position="731"/>
        <end position="772"/>
    </location>
</feature>